<dbReference type="PROSITE" id="PS00373">
    <property type="entry name" value="GART"/>
    <property type="match status" value="1"/>
</dbReference>
<dbReference type="PROSITE" id="PS00184">
    <property type="entry name" value="GARS"/>
    <property type="match status" value="1"/>
</dbReference>
<evidence type="ECO:0000256" key="5">
    <source>
        <dbReference type="ARBA" id="ARBA00022840"/>
    </source>
</evidence>
<protein>
    <recommendedName>
        <fullName evidence="2">phosphoribosylformylglycinamidine cyclo-ligase</fullName>
        <ecNumber evidence="2">6.3.3.1</ecNumber>
    </recommendedName>
</protein>
<evidence type="ECO:0000256" key="6">
    <source>
        <dbReference type="ARBA" id="ARBA00023211"/>
    </source>
</evidence>
<keyword evidence="5" id="KW-0067">ATP-binding</keyword>
<dbReference type="CDD" id="cd02196">
    <property type="entry name" value="PurM"/>
    <property type="match status" value="1"/>
</dbReference>
<evidence type="ECO:0000313" key="8">
    <source>
        <dbReference type="EMBL" id="QHT05934.1"/>
    </source>
</evidence>
<dbReference type="InterPro" id="IPR004733">
    <property type="entry name" value="PurM_cligase"/>
</dbReference>
<dbReference type="SMART" id="SM01209">
    <property type="entry name" value="GARS_A"/>
    <property type="match status" value="1"/>
</dbReference>
<dbReference type="InterPro" id="IPR011761">
    <property type="entry name" value="ATP-grasp"/>
</dbReference>
<dbReference type="SUPFAM" id="SSF55326">
    <property type="entry name" value="PurM N-terminal domain-like"/>
    <property type="match status" value="1"/>
</dbReference>
<evidence type="ECO:0000256" key="4">
    <source>
        <dbReference type="ARBA" id="ARBA00022741"/>
    </source>
</evidence>
<keyword evidence="4" id="KW-0547">Nucleotide-binding</keyword>
<comment type="pathway">
    <text evidence="1">Purine metabolism; IMP biosynthesis via de novo pathway; 5-amino-1-(5-phospho-D-ribosyl)imidazole from N(2)-formyl-N(1)-(5-phospho-D-ribosyl)glycinamide: step 2/2.</text>
</comment>
<sequence>MPQAQDYKRIYDNDKGPNTGGMGAICPVNVLTKEELILVNKYMNTVVKKLHYNGVLYAGIMKTNNGIYFLEFNCRFGDPEAQVILNLLKSDLYEIINDSIKNKPLTIKWSNNHAATVVLSHVDYPYSKLEKPVKVEISENIDNTVKMYYANIQERKNQLYTTGGRVLNMVSIDNSIQQALENIYNNIYKITYNGVFYRRDIGSNYKIKNKNKIPNVAVLASGLATSIEALFYDDKTSNCIKVFISDKTNPYLLDKASSKNIPYIHLPYKEKQQDRKYYETMVDFLRYYDIEIVILCGYMRIVPDILFNEFYTINIHPSLLPKYKNMTGDKIHQLILKNRDKFIGCTLHQVTKNVDEGRILLQKQSILDKRLFDLTLASNSYHVKNQIQTLEKHCIYKYILNYSKEKTTYDIDINEGNKFVDDLKKQKLIKNDFCSSYIHKGVQFGASADGCGTKLDMANIYNFLEQIGIDLVAMNVNDLIAGGCKPLFFMDYIAIDKMDRNKCNKIIKGIIEGCRICDCKLIGGETAEMKGIYLKNKLDLAGFAIGEKIFDLPKKNLIDTNCYLYGLKSSGIHSNGYTLVKKLWEKCCTYKPKIEDILTPTKIYYELMELYKTYENNILGVAHITGGGFHDNIIRILPEHLYFQLYDWEFSDIFNWIKYESKLTKKEMLGIFNCGYGMVVITNKEIDIGDKIGKIIRK</sequence>
<dbReference type="InterPro" id="IPR011054">
    <property type="entry name" value="Rudment_hybrid_motif"/>
</dbReference>
<dbReference type="InterPro" id="IPR001555">
    <property type="entry name" value="GART_AS"/>
</dbReference>
<dbReference type="GO" id="GO:0006189">
    <property type="term" value="P:'de novo' IMP biosynthetic process"/>
    <property type="evidence" value="ECO:0007669"/>
    <property type="project" value="UniProtKB-UniPathway"/>
</dbReference>
<dbReference type="Gene3D" id="3.90.650.10">
    <property type="entry name" value="PurM-like C-terminal domain"/>
    <property type="match status" value="1"/>
</dbReference>
<dbReference type="Pfam" id="PF02769">
    <property type="entry name" value="AIRS_C"/>
    <property type="match status" value="1"/>
</dbReference>
<dbReference type="Pfam" id="PF00551">
    <property type="entry name" value="Formyl_trans_N"/>
    <property type="match status" value="1"/>
</dbReference>
<dbReference type="SUPFAM" id="SSF53328">
    <property type="entry name" value="Formyltransferase"/>
    <property type="match status" value="1"/>
</dbReference>
<keyword evidence="6" id="KW-0464">Manganese</keyword>
<dbReference type="InterPro" id="IPR020559">
    <property type="entry name" value="PRibGlycinamide_synth_CS"/>
</dbReference>
<dbReference type="NCBIfam" id="TIGR00878">
    <property type="entry name" value="purM"/>
    <property type="match status" value="1"/>
</dbReference>
<evidence type="ECO:0000259" key="7">
    <source>
        <dbReference type="PROSITE" id="PS50975"/>
    </source>
</evidence>
<dbReference type="Pfam" id="PF01071">
    <property type="entry name" value="GARS_A"/>
    <property type="match status" value="1"/>
</dbReference>
<dbReference type="InterPro" id="IPR010918">
    <property type="entry name" value="PurM-like_C_dom"/>
</dbReference>
<dbReference type="InterPro" id="IPR002376">
    <property type="entry name" value="Formyl_transf_N"/>
</dbReference>
<dbReference type="Pfam" id="PF00586">
    <property type="entry name" value="AIRS"/>
    <property type="match status" value="1"/>
</dbReference>
<reference evidence="8" key="1">
    <citation type="journal article" date="2020" name="Nature">
        <title>Giant virus diversity and host interactions through global metagenomics.</title>
        <authorList>
            <person name="Schulz F."/>
            <person name="Roux S."/>
            <person name="Paez-Espino D."/>
            <person name="Jungbluth S."/>
            <person name="Walsh D.A."/>
            <person name="Denef V.J."/>
            <person name="McMahon K.D."/>
            <person name="Konstantinidis K.T."/>
            <person name="Eloe-Fadrosh E.A."/>
            <person name="Kyrpides N.C."/>
            <person name="Woyke T."/>
        </authorList>
    </citation>
    <scope>NUCLEOTIDE SEQUENCE</scope>
    <source>
        <strain evidence="8">GVMAG-M-3300021425-14</strain>
    </source>
</reference>
<dbReference type="Gene3D" id="3.40.50.170">
    <property type="entry name" value="Formyl transferase, N-terminal domain"/>
    <property type="match status" value="1"/>
</dbReference>
<dbReference type="InterPro" id="IPR036676">
    <property type="entry name" value="PurM-like_C_sf"/>
</dbReference>
<dbReference type="PROSITE" id="PS50975">
    <property type="entry name" value="ATP_GRASP"/>
    <property type="match status" value="1"/>
</dbReference>
<dbReference type="PANTHER" id="PTHR10520:SF12">
    <property type="entry name" value="TRIFUNCTIONAL PURINE BIOSYNTHETIC PROTEIN ADENOSINE-3"/>
    <property type="match status" value="1"/>
</dbReference>
<dbReference type="EC" id="6.3.3.1" evidence="2"/>
<dbReference type="GO" id="GO:0004641">
    <property type="term" value="F:phosphoribosylformylglycinamidine cyclo-ligase activity"/>
    <property type="evidence" value="ECO:0007669"/>
    <property type="project" value="UniProtKB-EC"/>
</dbReference>
<feature type="domain" description="ATP-grasp" evidence="7">
    <location>
        <begin position="46"/>
        <end position="101"/>
    </location>
</feature>
<dbReference type="SUPFAM" id="SSF56059">
    <property type="entry name" value="Glutathione synthetase ATP-binding domain-like"/>
    <property type="match status" value="1"/>
</dbReference>
<dbReference type="PANTHER" id="PTHR10520">
    <property type="entry name" value="TRIFUNCTIONAL PURINE BIOSYNTHETIC PROTEIN ADENOSINE-3-RELATED"/>
    <property type="match status" value="1"/>
</dbReference>
<accession>A0A6C0CQE7</accession>
<dbReference type="UniPathway" id="UPA00074">
    <property type="reaction ID" value="UER00129"/>
</dbReference>
<dbReference type="SMART" id="SM01210">
    <property type="entry name" value="GARS_C"/>
    <property type="match status" value="1"/>
</dbReference>
<dbReference type="InterPro" id="IPR036921">
    <property type="entry name" value="PurM-like_N_sf"/>
</dbReference>
<dbReference type="InterPro" id="IPR020561">
    <property type="entry name" value="PRibGlycinamid_synth_ATP-grasp"/>
</dbReference>
<dbReference type="GO" id="GO:0046084">
    <property type="term" value="P:adenine biosynthetic process"/>
    <property type="evidence" value="ECO:0007669"/>
    <property type="project" value="TreeGrafter"/>
</dbReference>
<dbReference type="GO" id="GO:0005524">
    <property type="term" value="F:ATP binding"/>
    <property type="evidence" value="ECO:0007669"/>
    <property type="project" value="UniProtKB-KW"/>
</dbReference>
<evidence type="ECO:0000256" key="1">
    <source>
        <dbReference type="ARBA" id="ARBA00004686"/>
    </source>
</evidence>
<keyword evidence="3" id="KW-0436">Ligase</keyword>
<proteinExistence type="predicted"/>
<dbReference type="Gene3D" id="3.30.470.20">
    <property type="entry name" value="ATP-grasp fold, B domain"/>
    <property type="match status" value="1"/>
</dbReference>
<dbReference type="GO" id="GO:0004637">
    <property type="term" value="F:phosphoribosylamine-glycine ligase activity"/>
    <property type="evidence" value="ECO:0007669"/>
    <property type="project" value="InterPro"/>
</dbReference>
<dbReference type="Gene3D" id="3.30.1330.10">
    <property type="entry name" value="PurM-like, N-terminal domain"/>
    <property type="match status" value="1"/>
</dbReference>
<evidence type="ECO:0000256" key="2">
    <source>
        <dbReference type="ARBA" id="ARBA00013047"/>
    </source>
</evidence>
<evidence type="ECO:0000256" key="3">
    <source>
        <dbReference type="ARBA" id="ARBA00022598"/>
    </source>
</evidence>
<dbReference type="GO" id="GO:0046872">
    <property type="term" value="F:metal ion binding"/>
    <property type="evidence" value="ECO:0007669"/>
    <property type="project" value="InterPro"/>
</dbReference>
<dbReference type="Gene3D" id="3.90.600.10">
    <property type="entry name" value="Phosphoribosylglycinamide synthetase, C-terminal domain"/>
    <property type="match status" value="1"/>
</dbReference>
<dbReference type="SUPFAM" id="SSF51246">
    <property type="entry name" value="Rudiment single hybrid motif"/>
    <property type="match status" value="1"/>
</dbReference>
<dbReference type="SUPFAM" id="SSF56042">
    <property type="entry name" value="PurM C-terminal domain-like"/>
    <property type="match status" value="1"/>
</dbReference>
<dbReference type="Pfam" id="PF02843">
    <property type="entry name" value="GARS_C"/>
    <property type="match status" value="1"/>
</dbReference>
<dbReference type="InterPro" id="IPR020560">
    <property type="entry name" value="PRibGlycinamide_synth_C-dom"/>
</dbReference>
<name>A0A6C0CQE7_9ZZZZ</name>
<dbReference type="InterPro" id="IPR036477">
    <property type="entry name" value="Formyl_transf_N_sf"/>
</dbReference>
<dbReference type="InterPro" id="IPR037123">
    <property type="entry name" value="PRibGlycinamide_synth_C_sf"/>
</dbReference>
<dbReference type="AlphaFoldDB" id="A0A6C0CQE7"/>
<dbReference type="GO" id="GO:0005829">
    <property type="term" value="C:cytosol"/>
    <property type="evidence" value="ECO:0007669"/>
    <property type="project" value="TreeGrafter"/>
</dbReference>
<dbReference type="EMBL" id="MN739461">
    <property type="protein sequence ID" value="QHT05934.1"/>
    <property type="molecule type" value="Genomic_DNA"/>
</dbReference>
<organism evidence="8">
    <name type="scientific">viral metagenome</name>
    <dbReference type="NCBI Taxonomy" id="1070528"/>
    <lineage>
        <taxon>unclassified sequences</taxon>
        <taxon>metagenomes</taxon>
        <taxon>organismal metagenomes</taxon>
    </lineage>
</organism>
<dbReference type="InterPro" id="IPR016188">
    <property type="entry name" value="PurM-like_N"/>
</dbReference>